<dbReference type="InterPro" id="IPR049712">
    <property type="entry name" value="Poly_export"/>
</dbReference>
<keyword evidence="2" id="KW-0762">Sugar transport</keyword>
<organism evidence="2 3">
    <name type="scientific">candidate division WS5 bacterium</name>
    <dbReference type="NCBI Taxonomy" id="2093353"/>
    <lineage>
        <taxon>Bacteria</taxon>
        <taxon>candidate division WS5</taxon>
    </lineage>
</organism>
<dbReference type="Proteomes" id="UP000285655">
    <property type="component" value="Unassembled WGS sequence"/>
</dbReference>
<evidence type="ECO:0000313" key="2">
    <source>
        <dbReference type="EMBL" id="RJO61247.1"/>
    </source>
</evidence>
<dbReference type="AlphaFoldDB" id="A0A419DDU6"/>
<dbReference type="Pfam" id="PF10531">
    <property type="entry name" value="SLBB"/>
    <property type="match status" value="1"/>
</dbReference>
<feature type="domain" description="Soluble ligand binding" evidence="1">
    <location>
        <begin position="57"/>
        <end position="104"/>
    </location>
</feature>
<accession>A0A419DDU6</accession>
<reference evidence="2 3" key="1">
    <citation type="journal article" date="2017" name="ISME J.">
        <title>Energy and carbon metabolisms in a deep terrestrial subsurface fluid microbial community.</title>
        <authorList>
            <person name="Momper L."/>
            <person name="Jungbluth S.P."/>
            <person name="Lee M.D."/>
            <person name="Amend J.P."/>
        </authorList>
    </citation>
    <scope>NUCLEOTIDE SEQUENCE [LARGE SCALE GENOMIC DNA]</scope>
    <source>
        <strain evidence="2">SURF_29</strain>
    </source>
</reference>
<dbReference type="Gene3D" id="3.10.560.10">
    <property type="entry name" value="Outer membrane lipoprotein wza domain like"/>
    <property type="match status" value="1"/>
</dbReference>
<keyword evidence="2" id="KW-0813">Transport</keyword>
<evidence type="ECO:0000313" key="3">
    <source>
        <dbReference type="Proteomes" id="UP000285655"/>
    </source>
</evidence>
<protein>
    <submittedName>
        <fullName evidence="2">Sugar transporter</fullName>
    </submittedName>
</protein>
<dbReference type="PANTHER" id="PTHR33619:SF3">
    <property type="entry name" value="POLYSACCHARIDE EXPORT PROTEIN GFCE-RELATED"/>
    <property type="match status" value="1"/>
</dbReference>
<dbReference type="InterPro" id="IPR019554">
    <property type="entry name" value="Soluble_ligand-bd"/>
</dbReference>
<dbReference type="EMBL" id="QZJW01000025">
    <property type="protein sequence ID" value="RJO61247.1"/>
    <property type="molecule type" value="Genomic_DNA"/>
</dbReference>
<dbReference type="PANTHER" id="PTHR33619">
    <property type="entry name" value="POLYSACCHARIDE EXPORT PROTEIN GFCE-RELATED"/>
    <property type="match status" value="1"/>
</dbReference>
<proteinExistence type="predicted"/>
<dbReference type="GO" id="GO:0015159">
    <property type="term" value="F:polysaccharide transmembrane transporter activity"/>
    <property type="evidence" value="ECO:0007669"/>
    <property type="project" value="InterPro"/>
</dbReference>
<name>A0A419DDU6_9BACT</name>
<gene>
    <name evidence="2" type="ORF">C4544_03420</name>
</gene>
<evidence type="ECO:0000259" key="1">
    <source>
        <dbReference type="Pfam" id="PF10531"/>
    </source>
</evidence>
<comment type="caution">
    <text evidence="2">The sequence shown here is derived from an EMBL/GenBank/DDBJ whole genome shotgun (WGS) entry which is preliminary data.</text>
</comment>
<sequence>RADGLYGKVKLRRKQEDGTYKDMEIDLKGTIEGTGERDVFIQPNDILIVERNKKYLIYGEINRPGEYDLQDDMTVFKAITIAGGFTKWGSENKVKVLRRTEDGSGIDIIKVNINDVIKGDAEEDLSLNPNDVVIVSTSIF</sequence>
<feature type="non-terminal residue" evidence="2">
    <location>
        <position position="1"/>
    </location>
</feature>